<reference evidence="1" key="2">
    <citation type="submission" date="2022-06" db="UniProtKB">
        <authorList>
            <consortium name="EnsemblMetazoa"/>
        </authorList>
    </citation>
    <scope>IDENTIFICATION</scope>
    <source>
        <strain evidence="1">PS312</strain>
    </source>
</reference>
<dbReference type="Proteomes" id="UP000005239">
    <property type="component" value="Unassembled WGS sequence"/>
</dbReference>
<organism evidence="1 2">
    <name type="scientific">Pristionchus pacificus</name>
    <name type="common">Parasitic nematode worm</name>
    <dbReference type="NCBI Taxonomy" id="54126"/>
    <lineage>
        <taxon>Eukaryota</taxon>
        <taxon>Metazoa</taxon>
        <taxon>Ecdysozoa</taxon>
        <taxon>Nematoda</taxon>
        <taxon>Chromadorea</taxon>
        <taxon>Rhabditida</taxon>
        <taxon>Rhabditina</taxon>
        <taxon>Diplogasteromorpha</taxon>
        <taxon>Diplogasteroidea</taxon>
        <taxon>Neodiplogasteridae</taxon>
        <taxon>Pristionchus</taxon>
    </lineage>
</organism>
<evidence type="ECO:0000313" key="1">
    <source>
        <dbReference type="EnsemblMetazoa" id="PPA38149.1"/>
    </source>
</evidence>
<protein>
    <submittedName>
        <fullName evidence="1">Uncharacterized protein</fullName>
    </submittedName>
</protein>
<gene>
    <name evidence="1" type="primary">WBGene00276518</name>
</gene>
<accession>A0A2A6B5C8</accession>
<keyword evidence="2" id="KW-1185">Reference proteome</keyword>
<dbReference type="EnsemblMetazoa" id="PPA38149.1">
    <property type="protein sequence ID" value="PPA38149.1"/>
    <property type="gene ID" value="WBGene00276518"/>
</dbReference>
<evidence type="ECO:0000313" key="2">
    <source>
        <dbReference type="Proteomes" id="UP000005239"/>
    </source>
</evidence>
<name>A0A2A6B5C8_PRIPA</name>
<accession>A0A8R1UQI2</accession>
<dbReference type="AlphaFoldDB" id="A0A2A6B5C8"/>
<dbReference type="OrthoDB" id="5834906at2759"/>
<proteinExistence type="predicted"/>
<sequence length="99" mass="11190">MHVSKDNEIGSQELEVVQKDDEGLRNAKTCEPQRDYSDVGGYFSHENSCRELCANNFGMRNCLGYAYEPESRGKCTLLERINLIRASDPGKTTRLVVKC</sequence>
<reference evidence="2" key="1">
    <citation type="journal article" date="2008" name="Nat. Genet.">
        <title>The Pristionchus pacificus genome provides a unique perspective on nematode lifestyle and parasitism.</title>
        <authorList>
            <person name="Dieterich C."/>
            <person name="Clifton S.W."/>
            <person name="Schuster L.N."/>
            <person name="Chinwalla A."/>
            <person name="Delehaunty K."/>
            <person name="Dinkelacker I."/>
            <person name="Fulton L."/>
            <person name="Fulton R."/>
            <person name="Godfrey J."/>
            <person name="Minx P."/>
            <person name="Mitreva M."/>
            <person name="Roeseler W."/>
            <person name="Tian H."/>
            <person name="Witte H."/>
            <person name="Yang S.P."/>
            <person name="Wilson R.K."/>
            <person name="Sommer R.J."/>
        </authorList>
    </citation>
    <scope>NUCLEOTIDE SEQUENCE [LARGE SCALE GENOMIC DNA]</scope>
    <source>
        <strain evidence="2">PS312</strain>
    </source>
</reference>